<dbReference type="PROSITE" id="PS01124">
    <property type="entry name" value="HTH_ARAC_FAMILY_2"/>
    <property type="match status" value="1"/>
</dbReference>
<dbReference type="InterPro" id="IPR037923">
    <property type="entry name" value="HTH-like"/>
</dbReference>
<evidence type="ECO:0000259" key="4">
    <source>
        <dbReference type="PROSITE" id="PS01124"/>
    </source>
</evidence>
<dbReference type="AlphaFoldDB" id="A0A852SJ59"/>
<dbReference type="RefSeq" id="WP_271206377.1">
    <property type="nucleotide sequence ID" value="NZ_BSEW01000001.1"/>
</dbReference>
<name>A0A852SJ59_9MICO</name>
<evidence type="ECO:0000313" key="5">
    <source>
        <dbReference type="EMBL" id="NYD69440.1"/>
    </source>
</evidence>
<dbReference type="CDD" id="cd06986">
    <property type="entry name" value="cupin_MmsR-like_N"/>
    <property type="match status" value="1"/>
</dbReference>
<keyword evidence="6" id="KW-1185">Reference proteome</keyword>
<gene>
    <name evidence="5" type="ORF">BJ984_000598</name>
</gene>
<evidence type="ECO:0000256" key="2">
    <source>
        <dbReference type="ARBA" id="ARBA00023125"/>
    </source>
</evidence>
<sequence length="297" mass="32438">MLIRDGFPGQRLRVLPRPRVAEALSTPITGRMLVTDAGHFPHAAAHGRDRPRGAEEVVVILCTGGAGHLEVRGEEHPVAPGEVAVIPRGEPHRYRADPRDPWTIWWMHVTGADADDLVTAITQPSNDFSPVMQVHDPYAAKAALEHALVSLERDETLASLFAASGAAWGLLAQLAADRARGAKETGDPILAAQDYLREHLETTTSVAELATIAGLSVSHFSARFRLASGMGVVEYHKRLRSARARELLITTEATVADIARAVGYDDPFYFSRQFRAINGTSPSSYRLSFRDRSQPHD</sequence>
<dbReference type="EMBL" id="JACCBM010000001">
    <property type="protein sequence ID" value="NYD69440.1"/>
    <property type="molecule type" value="Genomic_DNA"/>
</dbReference>
<organism evidence="5 6">
    <name type="scientific">Herbiconiux flava</name>
    <dbReference type="NCBI Taxonomy" id="881268"/>
    <lineage>
        <taxon>Bacteria</taxon>
        <taxon>Bacillati</taxon>
        <taxon>Actinomycetota</taxon>
        <taxon>Actinomycetes</taxon>
        <taxon>Micrococcales</taxon>
        <taxon>Microbacteriaceae</taxon>
        <taxon>Herbiconiux</taxon>
    </lineage>
</organism>
<keyword evidence="3" id="KW-0804">Transcription</keyword>
<dbReference type="InterPro" id="IPR009057">
    <property type="entry name" value="Homeodomain-like_sf"/>
</dbReference>
<dbReference type="PRINTS" id="PR00032">
    <property type="entry name" value="HTHARAC"/>
</dbReference>
<comment type="caution">
    <text evidence="5">The sequence shown here is derived from an EMBL/GenBank/DDBJ whole genome shotgun (WGS) entry which is preliminary data.</text>
</comment>
<dbReference type="InterPro" id="IPR020449">
    <property type="entry name" value="Tscrpt_reg_AraC-type_HTH"/>
</dbReference>
<dbReference type="Proteomes" id="UP000549913">
    <property type="component" value="Unassembled WGS sequence"/>
</dbReference>
<dbReference type="Gene3D" id="1.10.10.60">
    <property type="entry name" value="Homeodomain-like"/>
    <property type="match status" value="2"/>
</dbReference>
<evidence type="ECO:0000256" key="1">
    <source>
        <dbReference type="ARBA" id="ARBA00023015"/>
    </source>
</evidence>
<dbReference type="GO" id="GO:0003700">
    <property type="term" value="F:DNA-binding transcription factor activity"/>
    <property type="evidence" value="ECO:0007669"/>
    <property type="project" value="InterPro"/>
</dbReference>
<dbReference type="InterPro" id="IPR050204">
    <property type="entry name" value="AraC_XylS_family_regulators"/>
</dbReference>
<dbReference type="SUPFAM" id="SSF46689">
    <property type="entry name" value="Homeodomain-like"/>
    <property type="match status" value="2"/>
</dbReference>
<proteinExistence type="predicted"/>
<dbReference type="PANTHER" id="PTHR46796">
    <property type="entry name" value="HTH-TYPE TRANSCRIPTIONAL ACTIVATOR RHAS-RELATED"/>
    <property type="match status" value="1"/>
</dbReference>
<dbReference type="SMART" id="SM00342">
    <property type="entry name" value="HTH_ARAC"/>
    <property type="match status" value="1"/>
</dbReference>
<keyword evidence="1" id="KW-0805">Transcription regulation</keyword>
<dbReference type="GO" id="GO:0043565">
    <property type="term" value="F:sequence-specific DNA binding"/>
    <property type="evidence" value="ECO:0007669"/>
    <property type="project" value="InterPro"/>
</dbReference>
<evidence type="ECO:0000313" key="6">
    <source>
        <dbReference type="Proteomes" id="UP000549913"/>
    </source>
</evidence>
<dbReference type="SUPFAM" id="SSF51215">
    <property type="entry name" value="Regulatory protein AraC"/>
    <property type="match status" value="1"/>
</dbReference>
<protein>
    <submittedName>
        <fullName evidence="5">AraC-like DNA-binding protein</fullName>
    </submittedName>
</protein>
<accession>A0A852SJ59</accession>
<evidence type="ECO:0000256" key="3">
    <source>
        <dbReference type="ARBA" id="ARBA00023163"/>
    </source>
</evidence>
<feature type="domain" description="HTH araC/xylS-type" evidence="4">
    <location>
        <begin position="190"/>
        <end position="288"/>
    </location>
</feature>
<dbReference type="InterPro" id="IPR003313">
    <property type="entry name" value="AraC-bd"/>
</dbReference>
<keyword evidence="2 5" id="KW-0238">DNA-binding</keyword>
<dbReference type="Pfam" id="PF12833">
    <property type="entry name" value="HTH_18"/>
    <property type="match status" value="1"/>
</dbReference>
<dbReference type="Pfam" id="PF02311">
    <property type="entry name" value="AraC_binding"/>
    <property type="match status" value="1"/>
</dbReference>
<dbReference type="InterPro" id="IPR018060">
    <property type="entry name" value="HTH_AraC"/>
</dbReference>
<dbReference type="Gene3D" id="2.60.120.280">
    <property type="entry name" value="Regulatory protein AraC"/>
    <property type="match status" value="1"/>
</dbReference>
<reference evidence="5 6" key="1">
    <citation type="submission" date="2020-07" db="EMBL/GenBank/DDBJ databases">
        <title>Sequencing the genomes of 1000 actinobacteria strains.</title>
        <authorList>
            <person name="Klenk H.-P."/>
        </authorList>
    </citation>
    <scope>NUCLEOTIDE SEQUENCE [LARGE SCALE GENOMIC DNA]</scope>
    <source>
        <strain evidence="5 6">DSM 26474</strain>
    </source>
</reference>